<evidence type="ECO:0000259" key="4">
    <source>
        <dbReference type="PROSITE" id="PS51228"/>
    </source>
</evidence>
<dbReference type="SUPFAM" id="SSF47027">
    <property type="entry name" value="Acyl-CoA binding protein"/>
    <property type="match status" value="1"/>
</dbReference>
<organism evidence="5 6">
    <name type="scientific">Caenorhabditis auriculariae</name>
    <dbReference type="NCBI Taxonomy" id="2777116"/>
    <lineage>
        <taxon>Eukaryota</taxon>
        <taxon>Metazoa</taxon>
        <taxon>Ecdysozoa</taxon>
        <taxon>Nematoda</taxon>
        <taxon>Chromadorea</taxon>
        <taxon>Rhabditida</taxon>
        <taxon>Rhabditina</taxon>
        <taxon>Rhabditomorpha</taxon>
        <taxon>Rhabditoidea</taxon>
        <taxon>Rhabditidae</taxon>
        <taxon>Peloderinae</taxon>
        <taxon>Caenorhabditis</taxon>
    </lineage>
</organism>
<comment type="subcellular location">
    <subcellularLocation>
        <location evidence="1">Peroxisome</location>
    </subcellularLocation>
</comment>
<accession>A0A8S1HMU4</accession>
<keyword evidence="3" id="KW-0413">Isomerase</keyword>
<dbReference type="Gene3D" id="1.10.12.10">
    <property type="entry name" value="Lyase 2-enoyl-coa Hydratase, Chain A, domain 2"/>
    <property type="match status" value="1"/>
</dbReference>
<dbReference type="InterPro" id="IPR035984">
    <property type="entry name" value="Acyl-CoA-binding_sf"/>
</dbReference>
<evidence type="ECO:0000256" key="3">
    <source>
        <dbReference type="ARBA" id="ARBA00023235"/>
    </source>
</evidence>
<dbReference type="EMBL" id="CAJGYM010000057">
    <property type="protein sequence ID" value="CAD6195611.1"/>
    <property type="molecule type" value="Genomic_DNA"/>
</dbReference>
<evidence type="ECO:0000313" key="6">
    <source>
        <dbReference type="Proteomes" id="UP000835052"/>
    </source>
</evidence>
<protein>
    <recommendedName>
        <fullName evidence="4">ACB domain-containing protein</fullName>
    </recommendedName>
</protein>
<reference evidence="5" key="1">
    <citation type="submission" date="2020-10" db="EMBL/GenBank/DDBJ databases">
        <authorList>
            <person name="Kikuchi T."/>
        </authorList>
    </citation>
    <scope>NUCLEOTIDE SEQUENCE</scope>
    <source>
        <strain evidence="5">NKZ352</strain>
    </source>
</reference>
<dbReference type="PRINTS" id="PR00689">
    <property type="entry name" value="ACOABINDINGP"/>
</dbReference>
<dbReference type="InterPro" id="IPR014748">
    <property type="entry name" value="Enoyl-CoA_hydra_C"/>
</dbReference>
<dbReference type="InterPro" id="IPR014352">
    <property type="entry name" value="FERM/acyl-CoA-bd_prot_sf"/>
</dbReference>
<dbReference type="PROSITE" id="PS51228">
    <property type="entry name" value="ACB_2"/>
    <property type="match status" value="1"/>
</dbReference>
<gene>
    <name evidence="5" type="ORF">CAUJ_LOCUS11530</name>
</gene>
<evidence type="ECO:0000256" key="2">
    <source>
        <dbReference type="ARBA" id="ARBA00023140"/>
    </source>
</evidence>
<dbReference type="InterPro" id="IPR029045">
    <property type="entry name" value="ClpP/crotonase-like_dom_sf"/>
</dbReference>
<dbReference type="AlphaFoldDB" id="A0A8S1HMU4"/>
<sequence length="387" mass="42550">MIQGRYLQNLLNNFKCVQSLHSFRNYSSSFETAQANLKKLKEEPDVETKLKLYALFKQASQGDVQGSRPGMMDFAGRAKFDAWTKLKGVTKEEAGRQYSVVVNGLLKTEQSESSSSPSAQQIDGLKPVDGLDVLLLFCTNDKNLFIPSKFNALTLEMYRGLTAALKASSESKTTSITVVTGNGNYFCSGNDLSNFAKMGTAPKEELAKMAAEARTVLQEYVQAYIDHEKPLIGLINGPAVGIAVTVLGLFDYVIATDKATFHTPFAPLGQSPEGVSSYTFPLLMGQLRASELLLVCKKISAAEAKEYGLINEIIEGSEFSEAALKKARAFSTLPPESLRINKVLMRSLHKENLTKTNELECKTIEQRWQSAECHRAVAAFLSRSAKK</sequence>
<dbReference type="SUPFAM" id="SSF52096">
    <property type="entry name" value="ClpP/crotonase"/>
    <property type="match status" value="1"/>
</dbReference>
<dbReference type="PANTHER" id="PTHR43684:SF1">
    <property type="entry name" value="ENOYL-COA DELTA ISOMERASE 2"/>
    <property type="match status" value="1"/>
</dbReference>
<dbReference type="GO" id="GO:0000062">
    <property type="term" value="F:fatty-acyl-CoA binding"/>
    <property type="evidence" value="ECO:0007669"/>
    <property type="project" value="InterPro"/>
</dbReference>
<dbReference type="InterPro" id="IPR001753">
    <property type="entry name" value="Enoyl-CoA_hydra/iso"/>
</dbReference>
<dbReference type="CDD" id="cd06558">
    <property type="entry name" value="crotonase-like"/>
    <property type="match status" value="1"/>
</dbReference>
<dbReference type="Gene3D" id="3.90.226.10">
    <property type="entry name" value="2-enoyl-CoA Hydratase, Chain A, domain 1"/>
    <property type="match status" value="1"/>
</dbReference>
<dbReference type="InterPro" id="IPR051053">
    <property type="entry name" value="ECH/Chromodomain_protein"/>
</dbReference>
<dbReference type="Pfam" id="PF00887">
    <property type="entry name" value="ACBP"/>
    <property type="match status" value="1"/>
</dbReference>
<dbReference type="PANTHER" id="PTHR43684">
    <property type="match status" value="1"/>
</dbReference>
<name>A0A8S1HMU4_9PELO</name>
<evidence type="ECO:0000256" key="1">
    <source>
        <dbReference type="ARBA" id="ARBA00004275"/>
    </source>
</evidence>
<dbReference type="Pfam" id="PF00378">
    <property type="entry name" value="ECH_1"/>
    <property type="match status" value="1"/>
</dbReference>
<dbReference type="FunFam" id="3.90.226.10:FF:000084">
    <property type="entry name" value="Enoyl-CoA delta isomerase 2, mitochondrial"/>
    <property type="match status" value="1"/>
</dbReference>
<dbReference type="InterPro" id="IPR000582">
    <property type="entry name" value="Acyl-CoA-binding_protein"/>
</dbReference>
<feature type="domain" description="ACB" evidence="4">
    <location>
        <begin position="26"/>
        <end position="111"/>
    </location>
</feature>
<evidence type="ECO:0000313" key="5">
    <source>
        <dbReference type="EMBL" id="CAD6195611.1"/>
    </source>
</evidence>
<keyword evidence="6" id="KW-1185">Reference proteome</keyword>
<dbReference type="GO" id="GO:0005777">
    <property type="term" value="C:peroxisome"/>
    <property type="evidence" value="ECO:0007669"/>
    <property type="project" value="UniProtKB-SubCell"/>
</dbReference>
<keyword evidence="2" id="KW-0576">Peroxisome</keyword>
<comment type="caution">
    <text evidence="5">The sequence shown here is derived from an EMBL/GenBank/DDBJ whole genome shotgun (WGS) entry which is preliminary data.</text>
</comment>
<dbReference type="Proteomes" id="UP000835052">
    <property type="component" value="Unassembled WGS sequence"/>
</dbReference>
<proteinExistence type="predicted"/>
<dbReference type="GO" id="GO:0004165">
    <property type="term" value="F:delta(3)-delta(2)-enoyl-CoA isomerase activity"/>
    <property type="evidence" value="ECO:0007669"/>
    <property type="project" value="UniProtKB-ARBA"/>
</dbReference>
<dbReference type="Gene3D" id="1.20.80.10">
    <property type="match status" value="1"/>
</dbReference>
<dbReference type="OrthoDB" id="409763at2759"/>